<organism evidence="9 11">
    <name type="scientific">Orchesella dallaii</name>
    <dbReference type="NCBI Taxonomy" id="48710"/>
    <lineage>
        <taxon>Eukaryota</taxon>
        <taxon>Metazoa</taxon>
        <taxon>Ecdysozoa</taxon>
        <taxon>Arthropoda</taxon>
        <taxon>Hexapoda</taxon>
        <taxon>Collembola</taxon>
        <taxon>Entomobryomorpha</taxon>
        <taxon>Entomobryoidea</taxon>
        <taxon>Orchesellidae</taxon>
        <taxon>Orchesellinae</taxon>
        <taxon>Orchesella</taxon>
    </lineage>
</organism>
<dbReference type="Gene3D" id="3.40.1350.10">
    <property type="match status" value="1"/>
</dbReference>
<evidence type="ECO:0000313" key="9">
    <source>
        <dbReference type="EMBL" id="CAL8071936.1"/>
    </source>
</evidence>
<feature type="region of interest" description="Disordered" evidence="6">
    <location>
        <begin position="298"/>
        <end position="320"/>
    </location>
</feature>
<protein>
    <recommendedName>
        <fullName evidence="2">tRNA-intron lyase</fullName>
        <ecNumber evidence="2">4.6.1.16</ecNumber>
    </recommendedName>
</protein>
<feature type="domain" description="TSEN34 N-terminal" evidence="8">
    <location>
        <begin position="13"/>
        <end position="80"/>
    </location>
</feature>
<feature type="domain" description="tRNA intron endonuclease catalytic" evidence="7">
    <location>
        <begin position="192"/>
        <end position="272"/>
    </location>
</feature>
<name>A0ABP1PQ67_9HEXA</name>
<dbReference type="CDD" id="cd22363">
    <property type="entry name" value="tRNA-intron_lyase_C"/>
    <property type="match status" value="1"/>
</dbReference>
<evidence type="ECO:0000256" key="6">
    <source>
        <dbReference type="SAM" id="MobiDB-lite"/>
    </source>
</evidence>
<evidence type="ECO:0000259" key="7">
    <source>
        <dbReference type="Pfam" id="PF01974"/>
    </source>
</evidence>
<dbReference type="EMBL" id="CAXLJM020000007">
    <property type="protein sequence ID" value="CAL8071936.1"/>
    <property type="molecule type" value="Genomic_DNA"/>
</dbReference>
<keyword evidence="11" id="KW-1185">Reference proteome</keyword>
<proteinExistence type="inferred from homology"/>
<reference evidence="9 11" key="1">
    <citation type="submission" date="2024-08" db="EMBL/GenBank/DDBJ databases">
        <authorList>
            <person name="Cucini C."/>
            <person name="Frati F."/>
        </authorList>
    </citation>
    <scope>NUCLEOTIDE SEQUENCE [LARGE SCALE GENOMIC DNA]</scope>
</reference>
<gene>
    <name evidence="9" type="ORF">ODALV1_LOCUS1923</name>
    <name evidence="10" type="ORF">ODALV1_LOCUS30204</name>
</gene>
<dbReference type="InterPro" id="IPR036167">
    <property type="entry name" value="tRNA_intron_Endo_cat-like_sf"/>
</dbReference>
<evidence type="ECO:0000256" key="4">
    <source>
        <dbReference type="ARBA" id="ARBA00023239"/>
    </source>
</evidence>
<evidence type="ECO:0000313" key="11">
    <source>
        <dbReference type="Proteomes" id="UP001642540"/>
    </source>
</evidence>
<dbReference type="EC" id="4.6.1.16" evidence="2"/>
<dbReference type="Pfam" id="PF01974">
    <property type="entry name" value="tRNA_int_endo"/>
    <property type="match status" value="1"/>
</dbReference>
<dbReference type="SUPFAM" id="SSF53032">
    <property type="entry name" value="tRNA-intron endonuclease catalytic domain-like"/>
    <property type="match status" value="1"/>
</dbReference>
<comment type="similarity">
    <text evidence="1">Belongs to the tRNA-intron endonuclease family.</text>
</comment>
<keyword evidence="3" id="KW-0819">tRNA processing</keyword>
<evidence type="ECO:0000313" key="10">
    <source>
        <dbReference type="EMBL" id="CAL8144463.1"/>
    </source>
</evidence>
<dbReference type="PANTHER" id="PTHR13070:SF0">
    <property type="entry name" value="TRNA-SPLICING ENDONUCLEASE SUBUNIT SEN34"/>
    <property type="match status" value="1"/>
</dbReference>
<evidence type="ECO:0000256" key="1">
    <source>
        <dbReference type="ARBA" id="ARBA00008078"/>
    </source>
</evidence>
<evidence type="ECO:0000256" key="2">
    <source>
        <dbReference type="ARBA" id="ARBA00012573"/>
    </source>
</evidence>
<dbReference type="InterPro" id="IPR059049">
    <property type="entry name" value="TSEN34_N"/>
</dbReference>
<evidence type="ECO:0000259" key="8">
    <source>
        <dbReference type="Pfam" id="PF26577"/>
    </source>
</evidence>
<keyword evidence="4" id="KW-0456">Lyase</keyword>
<evidence type="ECO:0000256" key="3">
    <source>
        <dbReference type="ARBA" id="ARBA00022694"/>
    </source>
</evidence>
<sequence>MDVEKEGKEQPVIKIVISNDIPYIWNASEWLRLRTDHRICGAFDGAVHQSVKQFKGLSSPSLPVRLSRVEAQYLVKWGVALAFQIPALSQSMPKVSKGQVEELRDQRRVEQLEVHRNKRRMQIESMVDKIIQGKLKKGRGIVPDRNTVIQEEVQKVELPYEMTQIDVADPWISETDLIPCDYPVPDNALDKLRYRVFEDFHLRRKYFLSSALKFGGDFLAYPGDPNVTHSEFIIVCHDNSRSKKPPYIHSQVRLANTVKKVLLLATFDEKNEKLKYKAMNTLQLCKKRRLNAMTESHVNDTEMQESHDNNEKSTEVDATG</sequence>
<dbReference type="Proteomes" id="UP001642540">
    <property type="component" value="Unassembled WGS sequence"/>
</dbReference>
<dbReference type="PANTHER" id="PTHR13070">
    <property type="entry name" value="TRNA-SPLICING ENDONUCLEASE SUBUNIT SEN34-RELATED"/>
    <property type="match status" value="1"/>
</dbReference>
<evidence type="ECO:0000256" key="5">
    <source>
        <dbReference type="ARBA" id="ARBA00034031"/>
    </source>
</evidence>
<accession>A0ABP1PQ67</accession>
<comment type="catalytic activity">
    <reaction evidence="5">
        <text>pretRNA = a 3'-half-tRNA molecule with a 5'-OH end + a 5'-half-tRNA molecule with a 2',3'-cyclic phosphate end + an intron with a 2',3'-cyclic phosphate and a 5'-hydroxyl terminus.</text>
        <dbReference type="EC" id="4.6.1.16"/>
    </reaction>
</comment>
<dbReference type="InterPro" id="IPR011856">
    <property type="entry name" value="tRNA_endonuc-like_dom_sf"/>
</dbReference>
<dbReference type="EMBL" id="CAXLJM020000160">
    <property type="protein sequence ID" value="CAL8144463.1"/>
    <property type="molecule type" value="Genomic_DNA"/>
</dbReference>
<comment type="caution">
    <text evidence="9">The sequence shown here is derived from an EMBL/GenBank/DDBJ whole genome shotgun (WGS) entry which is preliminary data.</text>
</comment>
<dbReference type="Pfam" id="PF26577">
    <property type="entry name" value="TSEN34_N"/>
    <property type="match status" value="1"/>
</dbReference>
<dbReference type="InterPro" id="IPR006677">
    <property type="entry name" value="tRNA_intron_Endonuc_cat-like"/>
</dbReference>